<dbReference type="EMBL" id="BAAAQD010000066">
    <property type="protein sequence ID" value="GAA1577480.1"/>
    <property type="molecule type" value="Genomic_DNA"/>
</dbReference>
<proteinExistence type="predicted"/>
<name>A0ABN2DHA1_9ACTN</name>
<evidence type="ECO:0000313" key="2">
    <source>
        <dbReference type="Proteomes" id="UP001501470"/>
    </source>
</evidence>
<dbReference type="Pfam" id="PF03747">
    <property type="entry name" value="ADP_ribosyl_GH"/>
    <property type="match status" value="1"/>
</dbReference>
<reference evidence="1 2" key="1">
    <citation type="journal article" date="2019" name="Int. J. Syst. Evol. Microbiol.">
        <title>The Global Catalogue of Microorganisms (GCM) 10K type strain sequencing project: providing services to taxonomists for standard genome sequencing and annotation.</title>
        <authorList>
            <consortium name="The Broad Institute Genomics Platform"/>
            <consortium name="The Broad Institute Genome Sequencing Center for Infectious Disease"/>
            <person name="Wu L."/>
            <person name="Ma J."/>
        </authorList>
    </citation>
    <scope>NUCLEOTIDE SEQUENCE [LARGE SCALE GENOMIC DNA]</scope>
    <source>
        <strain evidence="1 2">JCM 15933</strain>
    </source>
</reference>
<dbReference type="InterPro" id="IPR005502">
    <property type="entry name" value="Ribosyl_crysJ1"/>
</dbReference>
<dbReference type="InterPro" id="IPR036705">
    <property type="entry name" value="Ribosyl_crysJ1_sf"/>
</dbReference>
<evidence type="ECO:0000313" key="1">
    <source>
        <dbReference type="EMBL" id="GAA1577480.1"/>
    </source>
</evidence>
<dbReference type="Proteomes" id="UP001501470">
    <property type="component" value="Unassembled WGS sequence"/>
</dbReference>
<organism evidence="1 2">
    <name type="scientific">Dactylosporangium maewongense</name>
    <dbReference type="NCBI Taxonomy" id="634393"/>
    <lineage>
        <taxon>Bacteria</taxon>
        <taxon>Bacillati</taxon>
        <taxon>Actinomycetota</taxon>
        <taxon>Actinomycetes</taxon>
        <taxon>Micromonosporales</taxon>
        <taxon>Micromonosporaceae</taxon>
        <taxon>Dactylosporangium</taxon>
    </lineage>
</organism>
<evidence type="ECO:0008006" key="3">
    <source>
        <dbReference type="Google" id="ProtNLM"/>
    </source>
</evidence>
<gene>
    <name evidence="1" type="ORF">GCM10009827_119120</name>
</gene>
<keyword evidence="2" id="KW-1185">Reference proteome</keyword>
<sequence>MLDGYVGMAFGYQRDDLSITVQRFGLNRQQRIAAIVRALATYLHDHRDTMAQLRALVLAQDTVPFALWAAATHLADYRAAILTCVAASGDVDTTAAIVGGVVAAAIGRDAIPAAWRTQREPLPAWVRTPGAD</sequence>
<dbReference type="Gene3D" id="1.10.4080.10">
    <property type="entry name" value="ADP-ribosylation/Crystallin J1"/>
    <property type="match status" value="1"/>
</dbReference>
<protein>
    <recommendedName>
        <fullName evidence="3">ADP-ribosylglycohydrolase</fullName>
    </recommendedName>
</protein>
<dbReference type="SUPFAM" id="SSF101478">
    <property type="entry name" value="ADP-ribosylglycohydrolase"/>
    <property type="match status" value="1"/>
</dbReference>
<comment type="caution">
    <text evidence="1">The sequence shown here is derived from an EMBL/GenBank/DDBJ whole genome shotgun (WGS) entry which is preliminary data.</text>
</comment>
<accession>A0ABN2DHA1</accession>